<organism evidence="3 4">
    <name type="scientific">Achromobacter phage Motura</name>
    <dbReference type="NCBI Taxonomy" id="2591403"/>
    <lineage>
        <taxon>Viruses</taxon>
        <taxon>Duplodnaviria</taxon>
        <taxon>Heunggongvirae</taxon>
        <taxon>Uroviricota</taxon>
        <taxon>Caudoviricetes</taxon>
        <taxon>Moturavirus</taxon>
        <taxon>Moturavirus motura</taxon>
    </lineage>
</organism>
<dbReference type="EMBL" id="MN094788">
    <property type="protein sequence ID" value="QDH83572.1"/>
    <property type="molecule type" value="Genomic_DNA"/>
</dbReference>
<dbReference type="InterPro" id="IPR055173">
    <property type="entry name" value="NrdR-like_N"/>
</dbReference>
<dbReference type="Pfam" id="PF22811">
    <property type="entry name" value="Zn_ribbon_NrdR"/>
    <property type="match status" value="1"/>
</dbReference>
<feature type="compositionally biased region" description="Basic residues" evidence="1">
    <location>
        <begin position="54"/>
        <end position="64"/>
    </location>
</feature>
<dbReference type="GeneID" id="56136047"/>
<feature type="region of interest" description="Disordered" evidence="1">
    <location>
        <begin position="46"/>
        <end position="94"/>
    </location>
</feature>
<feature type="domain" description="Transcriptional repressor NrdR-like N-terminal" evidence="2">
    <location>
        <begin position="1"/>
        <end position="41"/>
    </location>
</feature>
<accession>A0A514CSX6</accession>
<sequence length="121" mass="14283">MFCPNCQHDGNHKVIETRHHEGYTYRRRECPQCECRYNTREAFFDAGIPQGPRTRPRPPKRRKPKVEPMSEILSGLKMPAEPQVNQSVLGDKDARKRAQLEHKARVRDLLNSKQDKDLEWF</sequence>
<keyword evidence="4" id="KW-1185">Reference proteome</keyword>
<reference evidence="3 4" key="1">
    <citation type="submission" date="2019-06" db="EMBL/GenBank/DDBJ databases">
        <authorList>
            <person name="Kincaid V.D."/>
            <person name="Fuller A."/>
            <person name="Hodges K."/>
            <person name="Bansal M."/>
            <person name="Essig J."/>
            <person name="Johnson A."/>
        </authorList>
    </citation>
    <scope>NUCLEOTIDE SEQUENCE [LARGE SCALE GENOMIC DNA]</scope>
</reference>
<name>A0A514CSX6_9CAUD</name>
<evidence type="ECO:0000313" key="3">
    <source>
        <dbReference type="EMBL" id="QDH83572.1"/>
    </source>
</evidence>
<protein>
    <recommendedName>
        <fullName evidence="2">Transcriptional repressor NrdR-like N-terminal domain-containing protein</fullName>
    </recommendedName>
</protein>
<evidence type="ECO:0000256" key="1">
    <source>
        <dbReference type="SAM" id="MobiDB-lite"/>
    </source>
</evidence>
<dbReference type="Proteomes" id="UP000320799">
    <property type="component" value="Segment"/>
</dbReference>
<dbReference type="KEGG" id="vg:56136047"/>
<dbReference type="RefSeq" id="YP_009903771.1">
    <property type="nucleotide sequence ID" value="NC_049849.1"/>
</dbReference>
<evidence type="ECO:0000259" key="2">
    <source>
        <dbReference type="Pfam" id="PF22811"/>
    </source>
</evidence>
<proteinExistence type="predicted"/>
<evidence type="ECO:0000313" key="4">
    <source>
        <dbReference type="Proteomes" id="UP000320799"/>
    </source>
</evidence>